<evidence type="ECO:0000259" key="2">
    <source>
        <dbReference type="Pfam" id="PF12146"/>
    </source>
</evidence>
<feature type="region of interest" description="Disordered" evidence="1">
    <location>
        <begin position="21"/>
        <end position="54"/>
    </location>
</feature>
<feature type="compositionally biased region" description="Basic residues" evidence="1">
    <location>
        <begin position="42"/>
        <end position="54"/>
    </location>
</feature>
<feature type="domain" description="Serine aminopeptidase S33" evidence="2">
    <location>
        <begin position="179"/>
        <end position="265"/>
    </location>
</feature>
<dbReference type="SUPFAM" id="SSF53474">
    <property type="entry name" value="alpha/beta-Hydrolases"/>
    <property type="match status" value="1"/>
</dbReference>
<comment type="caution">
    <text evidence="3">The sequence shown here is derived from an EMBL/GenBank/DDBJ whole genome shotgun (WGS) entry which is preliminary data.</text>
</comment>
<proteinExistence type="predicted"/>
<dbReference type="InterPro" id="IPR022742">
    <property type="entry name" value="Hydrolase_4"/>
</dbReference>
<evidence type="ECO:0000313" key="3">
    <source>
        <dbReference type="EMBL" id="KAA8884186.1"/>
    </source>
</evidence>
<dbReference type="InterPro" id="IPR029058">
    <property type="entry name" value="AB_hydrolase_fold"/>
</dbReference>
<protein>
    <submittedName>
        <fullName evidence="3">Lysophospholipase</fullName>
    </submittedName>
</protein>
<name>A0A5N0E5D7_9NOCA</name>
<dbReference type="AlphaFoldDB" id="A0A5N0E5D7"/>
<gene>
    <name evidence="3" type="ORF">F3087_35125</name>
</gene>
<sequence>MPPLSPCRGIYIRRGLGPTAHPLPGAHVQGGKPGACGSRSHAAPRFHGRPRSSVRRPALYTDRSIQRTVRHQRGRRRITGIEVNRPRGTQQGLARPVVDRTTAIVGSGGLCAPAGYGRLRVHESEQFEGITVPTTERFVFTSNGDQLVGLLHLPDGPPIAAVVTSGPLTSVKEQAAGAYARALAARGFAVLAFDHRTFGESAGKPRQFENGFGKAEDIRNAVTALAADERTAGLPVAAVGVCAGAGYMARAVADDPRILAFAGVAGFYTNPSDAPPDPAVINRGREAEAIWRETGESETIPAVAPDGGDVGMPLREAYEFYGTPRGAVPNYTNGYAVASFAYGDFDAMEAAARIAVPFAMVHSENALVPPFARKFYATVSSEKSELWLESIGQIDFYDDPNLINPAADVAAKLFRSVLGR</sequence>
<dbReference type="OrthoDB" id="9796609at2"/>
<dbReference type="EMBL" id="VXLC01000022">
    <property type="protein sequence ID" value="KAA8884186.1"/>
    <property type="molecule type" value="Genomic_DNA"/>
</dbReference>
<dbReference type="PANTHER" id="PTHR47751">
    <property type="entry name" value="SUPERFAMILY HYDROLASE, PUTATIVE (AFU_ORTHOLOGUE AFUA_2G16580)-RELATED"/>
    <property type="match status" value="1"/>
</dbReference>
<dbReference type="Gene3D" id="3.40.50.1820">
    <property type="entry name" value="alpha/beta hydrolase"/>
    <property type="match status" value="1"/>
</dbReference>
<dbReference type="Pfam" id="PF12146">
    <property type="entry name" value="Hydrolase_4"/>
    <property type="match status" value="1"/>
</dbReference>
<reference evidence="3 4" key="1">
    <citation type="submission" date="2019-09" db="EMBL/GenBank/DDBJ databases">
        <authorList>
            <person name="Wang X."/>
        </authorList>
    </citation>
    <scope>NUCLEOTIDE SEQUENCE [LARGE SCALE GENOMIC DNA]</scope>
    <source>
        <strain evidence="3 4">CICC 11023</strain>
    </source>
</reference>
<accession>A0A5N0E5D7</accession>
<evidence type="ECO:0000313" key="4">
    <source>
        <dbReference type="Proteomes" id="UP000323876"/>
    </source>
</evidence>
<organism evidence="3 4">
    <name type="scientific">Nocardia colli</name>
    <dbReference type="NCBI Taxonomy" id="2545717"/>
    <lineage>
        <taxon>Bacteria</taxon>
        <taxon>Bacillati</taxon>
        <taxon>Actinomycetota</taxon>
        <taxon>Actinomycetes</taxon>
        <taxon>Mycobacteriales</taxon>
        <taxon>Nocardiaceae</taxon>
        <taxon>Nocardia</taxon>
    </lineage>
</organism>
<dbReference type="Gene3D" id="1.10.10.800">
    <property type="match status" value="1"/>
</dbReference>
<dbReference type="Proteomes" id="UP000323876">
    <property type="component" value="Unassembled WGS sequence"/>
</dbReference>
<dbReference type="PANTHER" id="PTHR47751:SF1">
    <property type="entry name" value="SUPERFAMILY HYDROLASE, PUTATIVE (AFU_ORTHOLOGUE AFUA_2G16580)-RELATED"/>
    <property type="match status" value="1"/>
</dbReference>
<evidence type="ECO:0000256" key="1">
    <source>
        <dbReference type="SAM" id="MobiDB-lite"/>
    </source>
</evidence>
<keyword evidence="4" id="KW-1185">Reference proteome</keyword>
<dbReference type="InterPro" id="IPR051411">
    <property type="entry name" value="Polyketide_trans_af380"/>
</dbReference>